<reference evidence="13" key="1">
    <citation type="submission" date="2011-08" db="EMBL/GenBank/DDBJ databases">
        <authorList>
            <person name="Rombauts S."/>
        </authorList>
    </citation>
    <scope>NUCLEOTIDE SEQUENCE</scope>
    <source>
        <strain evidence="13">London</strain>
    </source>
</reference>
<sequence length="178" mass="20928">MANLLPQKLQLTLCLIKPDITPIACKTIALRKLILKKGFYFIRSRCIKLSQEDAEKFYHQHKDRFFFYRLVTFMSSGPLWAHILAHPDAVKQWRAIMGPTKVYKAVFEAPRTIRGLYGLTDTRNAVHGSDSESSAREEIGFYFKDFSFEDWKLHEENQFNHRDKIIFDAENCIHKFKP</sequence>
<dbReference type="EnsemblMetazoa" id="tetur26g01280.1">
    <property type="protein sequence ID" value="tetur26g01280.1"/>
    <property type="gene ID" value="tetur26g01280"/>
</dbReference>
<gene>
    <name evidence="12" type="primary">107368242</name>
</gene>
<dbReference type="InterPro" id="IPR001564">
    <property type="entry name" value="Nucleoside_diP_kinase"/>
</dbReference>
<evidence type="ECO:0000256" key="5">
    <source>
        <dbReference type="ARBA" id="ARBA00022777"/>
    </source>
</evidence>
<comment type="cofactor">
    <cofactor evidence="1">
        <name>Mg(2+)</name>
        <dbReference type="ChEBI" id="CHEBI:18420"/>
    </cofactor>
</comment>
<feature type="binding site" evidence="8">
    <location>
        <position position="94"/>
    </location>
    <ligand>
        <name>ATP</name>
        <dbReference type="ChEBI" id="CHEBI:30616"/>
    </ligand>
</feature>
<dbReference type="Proteomes" id="UP000015104">
    <property type="component" value="Unassembled WGS sequence"/>
</dbReference>
<dbReference type="OrthoDB" id="25346at2759"/>
<comment type="similarity">
    <text evidence="8 9">Belongs to the NDK family.</text>
</comment>
<dbReference type="OMA" id="WRKEECQ"/>
<evidence type="ECO:0000256" key="9">
    <source>
        <dbReference type="RuleBase" id="RU004011"/>
    </source>
</evidence>
<dbReference type="GO" id="GO:0006241">
    <property type="term" value="P:CTP biosynthetic process"/>
    <property type="evidence" value="ECO:0007669"/>
    <property type="project" value="InterPro"/>
</dbReference>
<dbReference type="HOGENOM" id="CLU_060216_8_0_1"/>
<dbReference type="STRING" id="32264.T1KXT3"/>
<evidence type="ECO:0000256" key="6">
    <source>
        <dbReference type="ARBA" id="ARBA00022840"/>
    </source>
</evidence>
<evidence type="ECO:0000256" key="10">
    <source>
        <dbReference type="RuleBase" id="RU004013"/>
    </source>
</evidence>
<dbReference type="SUPFAM" id="SSF54919">
    <property type="entry name" value="Nucleoside diphosphate kinase, NDK"/>
    <property type="match status" value="1"/>
</dbReference>
<proteinExistence type="inferred from homology"/>
<dbReference type="InterPro" id="IPR034907">
    <property type="entry name" value="NDK-like_dom"/>
</dbReference>
<evidence type="ECO:0000256" key="2">
    <source>
        <dbReference type="ARBA" id="ARBA00022679"/>
    </source>
</evidence>
<keyword evidence="7" id="KW-0460">Magnesium</keyword>
<dbReference type="EMBL" id="CAEY01000697">
    <property type="status" value="NOT_ANNOTATED_CDS"/>
    <property type="molecule type" value="Genomic_DNA"/>
</dbReference>
<keyword evidence="5 10" id="KW-0418">Kinase</keyword>
<dbReference type="PRINTS" id="PR01243">
    <property type="entry name" value="NUCDPKINASE"/>
</dbReference>
<evidence type="ECO:0000256" key="8">
    <source>
        <dbReference type="PROSITE-ProRule" id="PRU00706"/>
    </source>
</evidence>
<dbReference type="Pfam" id="PF00334">
    <property type="entry name" value="NDK"/>
    <property type="match status" value="1"/>
</dbReference>
<keyword evidence="4 10" id="KW-0547">Nucleotide-binding</keyword>
<keyword evidence="2 10" id="KW-0808">Transferase</keyword>
<protein>
    <recommendedName>
        <fullName evidence="10">Nucleoside diphosphate kinase</fullName>
        <ecNumber evidence="10">2.7.4.6</ecNumber>
    </recommendedName>
</protein>
<feature type="binding site" evidence="8">
    <location>
        <position position="100"/>
    </location>
    <ligand>
        <name>ATP</name>
        <dbReference type="ChEBI" id="CHEBI:30616"/>
    </ligand>
</feature>
<dbReference type="PROSITE" id="PS51374">
    <property type="entry name" value="NDPK_LIKE"/>
    <property type="match status" value="1"/>
</dbReference>
<dbReference type="GO" id="GO:0006183">
    <property type="term" value="P:GTP biosynthetic process"/>
    <property type="evidence" value="ECO:0007669"/>
    <property type="project" value="InterPro"/>
</dbReference>
<evidence type="ECO:0000256" key="3">
    <source>
        <dbReference type="ARBA" id="ARBA00022723"/>
    </source>
</evidence>
<name>T1KXT3_TETUR</name>
<keyword evidence="6 10" id="KW-0067">ATP-binding</keyword>
<dbReference type="GO" id="GO:0004550">
    <property type="term" value="F:nucleoside diphosphate kinase activity"/>
    <property type="evidence" value="ECO:0007669"/>
    <property type="project" value="UniProtKB-EC"/>
</dbReference>
<dbReference type="GO" id="GO:0046872">
    <property type="term" value="F:metal ion binding"/>
    <property type="evidence" value="ECO:0007669"/>
    <property type="project" value="UniProtKB-KW"/>
</dbReference>
<reference evidence="12" key="2">
    <citation type="submission" date="2015-06" db="UniProtKB">
        <authorList>
            <consortium name="EnsemblMetazoa"/>
        </authorList>
    </citation>
    <scope>IDENTIFICATION</scope>
</reference>
<keyword evidence="13" id="KW-1185">Reference proteome</keyword>
<organism evidence="12 13">
    <name type="scientific">Tetranychus urticae</name>
    <name type="common">Two-spotted spider mite</name>
    <dbReference type="NCBI Taxonomy" id="32264"/>
    <lineage>
        <taxon>Eukaryota</taxon>
        <taxon>Metazoa</taxon>
        <taxon>Ecdysozoa</taxon>
        <taxon>Arthropoda</taxon>
        <taxon>Chelicerata</taxon>
        <taxon>Arachnida</taxon>
        <taxon>Acari</taxon>
        <taxon>Acariformes</taxon>
        <taxon>Trombidiformes</taxon>
        <taxon>Prostigmata</taxon>
        <taxon>Eleutherengona</taxon>
        <taxon>Raphignathae</taxon>
        <taxon>Tetranychoidea</taxon>
        <taxon>Tetranychidae</taxon>
        <taxon>Tetranychus</taxon>
    </lineage>
</organism>
<dbReference type="InterPro" id="IPR036850">
    <property type="entry name" value="NDK-like_dom_sf"/>
</dbReference>
<dbReference type="eggNOG" id="KOG0888">
    <property type="taxonomic scope" value="Eukaryota"/>
</dbReference>
<dbReference type="AlphaFoldDB" id="T1KXT3"/>
<dbReference type="InterPro" id="IPR023005">
    <property type="entry name" value="Nucleoside_diP_kinase_AS"/>
</dbReference>
<dbReference type="GO" id="GO:0006228">
    <property type="term" value="P:UTP biosynthetic process"/>
    <property type="evidence" value="ECO:0007669"/>
    <property type="project" value="InterPro"/>
</dbReference>
<evidence type="ECO:0000313" key="13">
    <source>
        <dbReference type="Proteomes" id="UP000015104"/>
    </source>
</evidence>
<dbReference type="PANTHER" id="PTHR46956">
    <property type="entry name" value="NUCLEOSIDE DIPHOSPHATE KINASE 6"/>
    <property type="match status" value="1"/>
</dbReference>
<dbReference type="PANTHER" id="PTHR46956:SF1">
    <property type="entry name" value="NUCLEOSIDE DIPHOSPHATE KINASE 6"/>
    <property type="match status" value="1"/>
</dbReference>
<accession>T1KXT3</accession>
<keyword evidence="3" id="KW-0479">Metal-binding</keyword>
<feature type="binding site" evidence="8">
    <location>
        <position position="17"/>
    </location>
    <ligand>
        <name>ATP</name>
        <dbReference type="ChEBI" id="CHEBI:30616"/>
    </ligand>
</feature>
<dbReference type="InterPro" id="IPR037994">
    <property type="entry name" value="NDPk6"/>
</dbReference>
<feature type="binding site" evidence="8">
    <location>
        <position position="114"/>
    </location>
    <ligand>
        <name>ATP</name>
        <dbReference type="ChEBI" id="CHEBI:30616"/>
    </ligand>
</feature>
<dbReference type="GO" id="GO:0005524">
    <property type="term" value="F:ATP binding"/>
    <property type="evidence" value="ECO:0007669"/>
    <property type="project" value="UniProtKB-KW"/>
</dbReference>
<dbReference type="SMART" id="SM00562">
    <property type="entry name" value="NDK"/>
    <property type="match status" value="1"/>
</dbReference>
<comment type="catalytic activity">
    <reaction evidence="10">
        <text>a 2'-deoxyribonucleoside 5'-diphosphate + ATP = a 2'-deoxyribonucleoside 5'-triphosphate + ADP</text>
        <dbReference type="Rhea" id="RHEA:44640"/>
        <dbReference type="ChEBI" id="CHEBI:30616"/>
        <dbReference type="ChEBI" id="CHEBI:61560"/>
        <dbReference type="ChEBI" id="CHEBI:73316"/>
        <dbReference type="ChEBI" id="CHEBI:456216"/>
        <dbReference type="EC" id="2.7.4.6"/>
    </reaction>
</comment>
<evidence type="ECO:0000313" key="12">
    <source>
        <dbReference type="EnsemblMetazoa" id="tetur26g01280.1"/>
    </source>
</evidence>
<feature type="binding site" evidence="8">
    <location>
        <position position="66"/>
    </location>
    <ligand>
        <name>ATP</name>
        <dbReference type="ChEBI" id="CHEBI:30616"/>
    </ligand>
</feature>
<dbReference type="PROSITE" id="PS00469">
    <property type="entry name" value="NDPK"/>
    <property type="match status" value="1"/>
</dbReference>
<feature type="binding site" evidence="8">
    <location>
        <position position="124"/>
    </location>
    <ligand>
        <name>ATP</name>
        <dbReference type="ChEBI" id="CHEBI:30616"/>
    </ligand>
</feature>
<dbReference type="KEGG" id="tut:107368242"/>
<evidence type="ECO:0000256" key="1">
    <source>
        <dbReference type="ARBA" id="ARBA00001946"/>
    </source>
</evidence>
<dbReference type="EC" id="2.7.4.6" evidence="10"/>
<dbReference type="Gene3D" id="3.30.70.141">
    <property type="entry name" value="Nucleoside diphosphate kinase-like domain"/>
    <property type="match status" value="1"/>
</dbReference>
<evidence type="ECO:0000256" key="4">
    <source>
        <dbReference type="ARBA" id="ARBA00022741"/>
    </source>
</evidence>
<feature type="active site" description="Pros-phosphohistidine intermediate" evidence="8">
    <location>
        <position position="127"/>
    </location>
</feature>
<feature type="domain" description="Nucleoside diphosphate kinase-like" evidence="11">
    <location>
        <begin position="9"/>
        <end position="150"/>
    </location>
</feature>
<evidence type="ECO:0000256" key="7">
    <source>
        <dbReference type="ARBA" id="ARBA00022842"/>
    </source>
</evidence>
<evidence type="ECO:0000259" key="11">
    <source>
        <dbReference type="SMART" id="SM00562"/>
    </source>
</evidence>